<evidence type="ECO:0000256" key="5">
    <source>
        <dbReference type="ARBA" id="ARBA00022989"/>
    </source>
</evidence>
<keyword evidence="8" id="KW-0675">Receptor</keyword>
<dbReference type="Ensembl" id="ENSMSIT00000027938.1">
    <property type="protein sequence ID" value="ENSMSIP00000022169.1"/>
    <property type="gene ID" value="ENSMSIG00000018801.1"/>
</dbReference>
<reference evidence="14" key="1">
    <citation type="submission" date="2025-08" db="UniProtKB">
        <authorList>
            <consortium name="Ensembl"/>
        </authorList>
    </citation>
    <scope>IDENTIFICATION</scope>
</reference>
<evidence type="ECO:0000256" key="9">
    <source>
        <dbReference type="ARBA" id="ARBA00023180"/>
    </source>
</evidence>
<dbReference type="GO" id="GO:0007166">
    <property type="term" value="P:cell surface receptor signaling pathway"/>
    <property type="evidence" value="ECO:0007669"/>
    <property type="project" value="TreeGrafter"/>
</dbReference>
<dbReference type="InterPro" id="IPR051713">
    <property type="entry name" value="T-cell_Activation_Regulation"/>
</dbReference>
<dbReference type="GO" id="GO:0031295">
    <property type="term" value="P:T cell costimulation"/>
    <property type="evidence" value="ECO:0007669"/>
    <property type="project" value="TreeGrafter"/>
</dbReference>
<comment type="subcellular location">
    <subcellularLocation>
        <location evidence="1">Cell membrane</location>
        <topology evidence="1">Single-pass type I membrane protein</topology>
    </subcellularLocation>
</comment>
<dbReference type="Proteomes" id="UP000694415">
    <property type="component" value="Unplaced"/>
</dbReference>
<dbReference type="GO" id="GO:0006955">
    <property type="term" value="P:immune response"/>
    <property type="evidence" value="ECO:0007669"/>
    <property type="project" value="TreeGrafter"/>
</dbReference>
<evidence type="ECO:0000313" key="14">
    <source>
        <dbReference type="Ensembl" id="ENSMSIP00000022169.1"/>
    </source>
</evidence>
<keyword evidence="2" id="KW-1003">Cell membrane</keyword>
<dbReference type="Gene3D" id="2.60.40.10">
    <property type="entry name" value="Immunoglobulins"/>
    <property type="match status" value="1"/>
</dbReference>
<dbReference type="InterPro" id="IPR007110">
    <property type="entry name" value="Ig-like_dom"/>
</dbReference>
<evidence type="ECO:0000256" key="4">
    <source>
        <dbReference type="ARBA" id="ARBA00022729"/>
    </source>
</evidence>
<keyword evidence="15" id="KW-1185">Reference proteome</keyword>
<dbReference type="InterPro" id="IPR003599">
    <property type="entry name" value="Ig_sub"/>
</dbReference>
<dbReference type="InterPro" id="IPR036179">
    <property type="entry name" value="Ig-like_dom_sf"/>
</dbReference>
<dbReference type="PANTHER" id="PTHR25466:SF4">
    <property type="entry name" value="T-LYMPHOCYTE ACTIVATION ANTIGEN CD80"/>
    <property type="match status" value="1"/>
</dbReference>
<keyword evidence="3 11" id="KW-0812">Transmembrane</keyword>
<dbReference type="SMART" id="SM00409">
    <property type="entry name" value="IG"/>
    <property type="match status" value="1"/>
</dbReference>
<protein>
    <submittedName>
        <fullName evidence="14">CD80 antigen</fullName>
    </submittedName>
</protein>
<dbReference type="InterPro" id="IPR013783">
    <property type="entry name" value="Ig-like_fold"/>
</dbReference>
<dbReference type="FunFam" id="2.60.40.10:FF:001077">
    <property type="entry name" value="T-lymphocyte activation antigen CD80"/>
    <property type="match status" value="1"/>
</dbReference>
<dbReference type="GO" id="GO:0071222">
    <property type="term" value="P:cellular response to lipopolysaccharide"/>
    <property type="evidence" value="ECO:0007669"/>
    <property type="project" value="TreeGrafter"/>
</dbReference>
<organism evidence="14 15">
    <name type="scientific">Mus spicilegus</name>
    <name type="common">Mound-building mouse</name>
    <dbReference type="NCBI Taxonomy" id="10103"/>
    <lineage>
        <taxon>Eukaryota</taxon>
        <taxon>Metazoa</taxon>
        <taxon>Chordata</taxon>
        <taxon>Craniata</taxon>
        <taxon>Vertebrata</taxon>
        <taxon>Euteleostomi</taxon>
        <taxon>Mammalia</taxon>
        <taxon>Eutheria</taxon>
        <taxon>Euarchontoglires</taxon>
        <taxon>Glires</taxon>
        <taxon>Rodentia</taxon>
        <taxon>Myomorpha</taxon>
        <taxon>Muroidea</taxon>
        <taxon>Muridae</taxon>
        <taxon>Murinae</taxon>
        <taxon>Mus</taxon>
        <taxon>Mus</taxon>
    </lineage>
</organism>
<accession>A0A8C6HHP9</accession>
<dbReference type="GeneTree" id="ENSGT00940000162632"/>
<feature type="signal peptide" evidence="12">
    <location>
        <begin position="1"/>
        <end position="34"/>
    </location>
</feature>
<keyword evidence="10" id="KW-0393">Immunoglobulin domain</keyword>
<dbReference type="PANTHER" id="PTHR25466">
    <property type="entry name" value="T-LYMPHOCYTE ACTIVATION ANTIGEN"/>
    <property type="match status" value="1"/>
</dbReference>
<evidence type="ECO:0000256" key="10">
    <source>
        <dbReference type="ARBA" id="ARBA00023319"/>
    </source>
</evidence>
<dbReference type="InterPro" id="IPR013106">
    <property type="entry name" value="Ig_V-set"/>
</dbReference>
<dbReference type="AlphaFoldDB" id="A0A8C6HHP9"/>
<keyword evidence="9" id="KW-0325">Glycoprotein</keyword>
<reference evidence="14" key="2">
    <citation type="submission" date="2025-09" db="UniProtKB">
        <authorList>
            <consortium name="Ensembl"/>
        </authorList>
    </citation>
    <scope>IDENTIFICATION</scope>
</reference>
<dbReference type="SUPFAM" id="SSF48726">
    <property type="entry name" value="Immunoglobulin"/>
    <property type="match status" value="1"/>
</dbReference>
<keyword evidence="4 12" id="KW-0732">Signal</keyword>
<evidence type="ECO:0000256" key="8">
    <source>
        <dbReference type="ARBA" id="ARBA00023170"/>
    </source>
</evidence>
<evidence type="ECO:0000256" key="3">
    <source>
        <dbReference type="ARBA" id="ARBA00022692"/>
    </source>
</evidence>
<sequence>MACNCQLMQDTPLLKFPCLRLILLFVLLIRLSQASSDVDEQLSKSVKDKVLLPCRYNSPHEDESEDRIYWQKHDKVVLSVIAGKLKVWPEYKNRTLYDNTTHSLIILGLVLSDRGTYSCVVQKKERGTYEVKHLALVKLSIKAPEDPPDSENTLVLFGAGFGAVITVVVIVVIIKCFCKHRSCFRRNEASRETNNSLTFGPEEALAEQTVFL</sequence>
<dbReference type="GO" id="GO:0042130">
    <property type="term" value="P:negative regulation of T cell proliferation"/>
    <property type="evidence" value="ECO:0007669"/>
    <property type="project" value="TreeGrafter"/>
</dbReference>
<evidence type="ECO:0000256" key="6">
    <source>
        <dbReference type="ARBA" id="ARBA00023136"/>
    </source>
</evidence>
<feature type="domain" description="Ig-like" evidence="13">
    <location>
        <begin position="17"/>
        <end position="135"/>
    </location>
</feature>
<feature type="transmembrane region" description="Helical" evidence="11">
    <location>
        <begin position="154"/>
        <end position="178"/>
    </location>
</feature>
<proteinExistence type="predicted"/>
<keyword evidence="6 11" id="KW-0472">Membrane</keyword>
<evidence type="ECO:0000256" key="12">
    <source>
        <dbReference type="SAM" id="SignalP"/>
    </source>
</evidence>
<dbReference type="Pfam" id="PF07686">
    <property type="entry name" value="V-set"/>
    <property type="match status" value="1"/>
</dbReference>
<evidence type="ECO:0000256" key="1">
    <source>
        <dbReference type="ARBA" id="ARBA00004251"/>
    </source>
</evidence>
<keyword evidence="7" id="KW-1015">Disulfide bond</keyword>
<keyword evidence="5 11" id="KW-1133">Transmembrane helix</keyword>
<dbReference type="PROSITE" id="PS50835">
    <property type="entry name" value="IG_LIKE"/>
    <property type="match status" value="1"/>
</dbReference>
<name>A0A8C6HHP9_MUSSI</name>
<dbReference type="GO" id="GO:0009897">
    <property type="term" value="C:external side of plasma membrane"/>
    <property type="evidence" value="ECO:0007669"/>
    <property type="project" value="TreeGrafter"/>
</dbReference>
<evidence type="ECO:0000256" key="2">
    <source>
        <dbReference type="ARBA" id="ARBA00022475"/>
    </source>
</evidence>
<evidence type="ECO:0000256" key="11">
    <source>
        <dbReference type="SAM" id="Phobius"/>
    </source>
</evidence>
<dbReference type="GO" id="GO:0042102">
    <property type="term" value="P:positive regulation of T cell proliferation"/>
    <property type="evidence" value="ECO:0007669"/>
    <property type="project" value="TreeGrafter"/>
</dbReference>
<evidence type="ECO:0000259" key="13">
    <source>
        <dbReference type="PROSITE" id="PS50835"/>
    </source>
</evidence>
<evidence type="ECO:0000313" key="15">
    <source>
        <dbReference type="Proteomes" id="UP000694415"/>
    </source>
</evidence>
<evidence type="ECO:0000256" key="7">
    <source>
        <dbReference type="ARBA" id="ARBA00023157"/>
    </source>
</evidence>
<feature type="chain" id="PRO_5034290472" evidence="12">
    <location>
        <begin position="35"/>
        <end position="212"/>
    </location>
</feature>